<dbReference type="EMBL" id="WKPR01000013">
    <property type="protein sequence ID" value="MSB20521.1"/>
    <property type="molecule type" value="Genomic_DNA"/>
</dbReference>
<dbReference type="Proteomes" id="UP000434475">
    <property type="component" value="Unassembled WGS sequence"/>
</dbReference>
<evidence type="ECO:0000313" key="2">
    <source>
        <dbReference type="Proteomes" id="UP000434475"/>
    </source>
</evidence>
<dbReference type="AlphaFoldDB" id="A0A6I2R2V8"/>
<evidence type="ECO:0000313" key="1">
    <source>
        <dbReference type="EMBL" id="MSB20521.1"/>
    </source>
</evidence>
<reference evidence="1 2" key="1">
    <citation type="journal article" date="2019" name="Nat. Med.">
        <title>A library of human gut bacterial isolates paired with longitudinal multiomics data enables mechanistic microbiome research.</title>
        <authorList>
            <person name="Poyet M."/>
            <person name="Groussin M."/>
            <person name="Gibbons S.M."/>
            <person name="Avila-Pacheco J."/>
            <person name="Jiang X."/>
            <person name="Kearney S.M."/>
            <person name="Perrotta A.R."/>
            <person name="Berdy B."/>
            <person name="Zhao S."/>
            <person name="Lieberman T.D."/>
            <person name="Swanson P.K."/>
            <person name="Smith M."/>
            <person name="Roesemann S."/>
            <person name="Alexander J.E."/>
            <person name="Rich S.A."/>
            <person name="Livny J."/>
            <person name="Vlamakis H."/>
            <person name="Clish C."/>
            <person name="Bullock K."/>
            <person name="Deik A."/>
            <person name="Scott J."/>
            <person name="Pierce K.A."/>
            <person name="Xavier R.J."/>
            <person name="Alm E.J."/>
        </authorList>
    </citation>
    <scope>NUCLEOTIDE SEQUENCE [LARGE SCALE GENOMIC DNA]</scope>
    <source>
        <strain evidence="1 2">BIOML-A2</strain>
    </source>
</reference>
<protein>
    <submittedName>
        <fullName evidence="1">Uncharacterized protein</fullName>
    </submittedName>
</protein>
<dbReference type="RefSeq" id="WP_108981667.1">
    <property type="nucleotide sequence ID" value="NZ_JAQLWY010000015.1"/>
</dbReference>
<proteinExistence type="predicted"/>
<gene>
    <name evidence="1" type="ORF">GKE97_13470</name>
</gene>
<sequence length="77" mass="8715">MELLEALHNTSHVASTSELKSIAYYQMLYVRQGKSGLFRDSACYEMLQRDAYAAQEALAQQFVSSCVEQEDQESDEA</sequence>
<accession>A0A6I2R2V8</accession>
<organism evidence="1 2">
    <name type="scientific">Flavonifractor plautii</name>
    <name type="common">Fusobacterium plautii</name>
    <dbReference type="NCBI Taxonomy" id="292800"/>
    <lineage>
        <taxon>Bacteria</taxon>
        <taxon>Bacillati</taxon>
        <taxon>Bacillota</taxon>
        <taxon>Clostridia</taxon>
        <taxon>Eubacteriales</taxon>
        <taxon>Oscillospiraceae</taxon>
        <taxon>Flavonifractor</taxon>
    </lineage>
</organism>
<name>A0A6I2R2V8_FLAPL</name>
<comment type="caution">
    <text evidence="1">The sequence shown here is derived from an EMBL/GenBank/DDBJ whole genome shotgun (WGS) entry which is preliminary data.</text>
</comment>